<dbReference type="SMR" id="A0A8T2H4E4"/>
<evidence type="ECO:0000259" key="1">
    <source>
        <dbReference type="PROSITE" id="PS51746"/>
    </source>
</evidence>
<dbReference type="InterPro" id="IPR001932">
    <property type="entry name" value="PPM-type_phosphatase-like_dom"/>
</dbReference>
<comment type="caution">
    <text evidence="2">The sequence shown here is derived from an EMBL/GenBank/DDBJ whole genome shotgun (WGS) entry which is preliminary data.</text>
</comment>
<evidence type="ECO:0000313" key="3">
    <source>
        <dbReference type="Proteomes" id="UP000694251"/>
    </source>
</evidence>
<dbReference type="PROSITE" id="PS51746">
    <property type="entry name" value="PPM_2"/>
    <property type="match status" value="1"/>
</dbReference>
<protein>
    <submittedName>
        <fullName evidence="2">PPM-type phosphatase domain superfamily</fullName>
    </submittedName>
</protein>
<dbReference type="OrthoDB" id="1743933at2759"/>
<proteinExistence type="predicted"/>
<dbReference type="InterPro" id="IPR015655">
    <property type="entry name" value="PP2C"/>
</dbReference>
<accession>A0A8T2H4E4</accession>
<dbReference type="PANTHER" id="PTHR47992">
    <property type="entry name" value="PROTEIN PHOSPHATASE"/>
    <property type="match status" value="1"/>
</dbReference>
<dbReference type="Pfam" id="PF00481">
    <property type="entry name" value="PP2C"/>
    <property type="match status" value="1"/>
</dbReference>
<dbReference type="InterPro" id="IPR036457">
    <property type="entry name" value="PPM-type-like_dom_sf"/>
</dbReference>
<name>A0A8T2H4E4_ARASU</name>
<dbReference type="SUPFAM" id="SSF81606">
    <property type="entry name" value="PP2C-like"/>
    <property type="match status" value="1"/>
</dbReference>
<reference evidence="2 3" key="1">
    <citation type="submission" date="2020-12" db="EMBL/GenBank/DDBJ databases">
        <title>Concerted genomic and epigenomic changes stabilize Arabidopsis allopolyploids.</title>
        <authorList>
            <person name="Chen Z."/>
        </authorList>
    </citation>
    <scope>NUCLEOTIDE SEQUENCE [LARGE SCALE GENOMIC DNA]</scope>
    <source>
        <strain evidence="2">As9502</strain>
        <tissue evidence="2">Leaf</tissue>
    </source>
</reference>
<organism evidence="2 3">
    <name type="scientific">Arabidopsis suecica</name>
    <name type="common">Swedish thale-cress</name>
    <name type="synonym">Cardaminopsis suecica</name>
    <dbReference type="NCBI Taxonomy" id="45249"/>
    <lineage>
        <taxon>Eukaryota</taxon>
        <taxon>Viridiplantae</taxon>
        <taxon>Streptophyta</taxon>
        <taxon>Embryophyta</taxon>
        <taxon>Tracheophyta</taxon>
        <taxon>Spermatophyta</taxon>
        <taxon>Magnoliopsida</taxon>
        <taxon>eudicotyledons</taxon>
        <taxon>Gunneridae</taxon>
        <taxon>Pentapetalae</taxon>
        <taxon>rosids</taxon>
        <taxon>malvids</taxon>
        <taxon>Brassicales</taxon>
        <taxon>Brassicaceae</taxon>
        <taxon>Camelineae</taxon>
        <taxon>Arabidopsis</taxon>
    </lineage>
</organism>
<dbReference type="EMBL" id="JAEFBJ010000001">
    <property type="protein sequence ID" value="KAG7654638.1"/>
    <property type="molecule type" value="Genomic_DNA"/>
</dbReference>
<sequence length="179" mass="19536">MRKSKANNDFRITNSRVQASVEFNNSCGRYNGSGIEDHGRVLATSIILNDDAVPTTQVLITTSHHDNVAKRKESFISFFKLPIRMLMCDHEGIISPTLTCLTSHFFGIYDGHRRSRPVSGSVSSDDRMVLQAVSPETVGSTAVVALVCSSHIIVSNCGGSRVVLLRGKESMPLSVDQKV</sequence>
<dbReference type="GO" id="GO:0004722">
    <property type="term" value="F:protein serine/threonine phosphatase activity"/>
    <property type="evidence" value="ECO:0007669"/>
    <property type="project" value="InterPro"/>
</dbReference>
<keyword evidence="3" id="KW-1185">Reference proteome</keyword>
<dbReference type="Proteomes" id="UP000694251">
    <property type="component" value="Chromosome 1"/>
</dbReference>
<evidence type="ECO:0000313" key="2">
    <source>
        <dbReference type="EMBL" id="KAG7654638.1"/>
    </source>
</evidence>
<dbReference type="Gene3D" id="3.60.40.10">
    <property type="entry name" value="PPM-type phosphatase domain"/>
    <property type="match status" value="1"/>
</dbReference>
<gene>
    <name evidence="2" type="ORF">ISN44_As01g017960</name>
</gene>
<feature type="domain" description="PPM-type phosphatase" evidence="1">
    <location>
        <begin position="75"/>
        <end position="179"/>
    </location>
</feature>
<dbReference type="AlphaFoldDB" id="A0A8T2H4E4"/>